<accession>A0A967EWW7</accession>
<evidence type="ECO:0000313" key="2">
    <source>
        <dbReference type="Proteomes" id="UP000761264"/>
    </source>
</evidence>
<gene>
    <name evidence="1" type="ORF">HBA54_09110</name>
</gene>
<proteinExistence type="predicted"/>
<protein>
    <submittedName>
        <fullName evidence="1">Uncharacterized protein</fullName>
    </submittedName>
</protein>
<reference evidence="1" key="1">
    <citation type="submission" date="2020-03" db="EMBL/GenBank/DDBJ databases">
        <title>Genome of Pelagibius litoralis DSM 21314T.</title>
        <authorList>
            <person name="Wang G."/>
        </authorList>
    </citation>
    <scope>NUCLEOTIDE SEQUENCE</scope>
    <source>
        <strain evidence="1">DSM 21314</strain>
    </source>
</reference>
<dbReference type="RefSeq" id="WP_167223680.1">
    <property type="nucleotide sequence ID" value="NZ_JAAQPH010000006.1"/>
</dbReference>
<name>A0A967EWW7_9PROT</name>
<dbReference type="AlphaFoldDB" id="A0A967EWW7"/>
<comment type="caution">
    <text evidence="1">The sequence shown here is derived from an EMBL/GenBank/DDBJ whole genome shotgun (WGS) entry which is preliminary data.</text>
</comment>
<organism evidence="1 2">
    <name type="scientific">Pelagibius litoralis</name>
    <dbReference type="NCBI Taxonomy" id="374515"/>
    <lineage>
        <taxon>Bacteria</taxon>
        <taxon>Pseudomonadati</taxon>
        <taxon>Pseudomonadota</taxon>
        <taxon>Alphaproteobacteria</taxon>
        <taxon>Rhodospirillales</taxon>
        <taxon>Rhodovibrionaceae</taxon>
        <taxon>Pelagibius</taxon>
    </lineage>
</organism>
<dbReference type="EMBL" id="JAAQPH010000006">
    <property type="protein sequence ID" value="NIA68748.1"/>
    <property type="molecule type" value="Genomic_DNA"/>
</dbReference>
<dbReference type="Proteomes" id="UP000761264">
    <property type="component" value="Unassembled WGS sequence"/>
</dbReference>
<keyword evidence="2" id="KW-1185">Reference proteome</keyword>
<evidence type="ECO:0000313" key="1">
    <source>
        <dbReference type="EMBL" id="NIA68748.1"/>
    </source>
</evidence>
<sequence>MPLPFLQEIAAVFPDAQDSLDPTALTVTGKGGLPSWFEVTDLATASMNLVGLMVARLARSAQAAQGVVVDRRLRSDSCSVPLP</sequence>